<dbReference type="AlphaFoldDB" id="I2CB55"/>
<sequence>MVKNMINSRLAVAIHILSLISTDERASSDMIAGSVNTNPVVVRRTISQLKKAGILTSRAGVPGASLKKDPSEITLLEVYRAVQNKEELFAVHDNPNPDCPVGKNMQRALDETFGSVQRAMENELASKSLYDVMNHLFC</sequence>
<accession>I2CB55</accession>
<dbReference type="PATRIC" id="fig|1126211.3.peg.3836"/>
<dbReference type="Gene3D" id="1.10.10.10">
    <property type="entry name" value="Winged helix-like DNA-binding domain superfamily/Winged helix DNA-binding domain"/>
    <property type="match status" value="1"/>
</dbReference>
<dbReference type="KEGG" id="bqy:MUS_4029"/>
<dbReference type="PROSITE" id="PS51197">
    <property type="entry name" value="HTH_RRF2_2"/>
    <property type="match status" value="1"/>
</dbReference>
<dbReference type="InterPro" id="IPR036388">
    <property type="entry name" value="WH-like_DNA-bd_sf"/>
</dbReference>
<dbReference type="EMBL" id="CP003332">
    <property type="protein sequence ID" value="AFJ63879.1"/>
    <property type="molecule type" value="Genomic_DNA"/>
</dbReference>
<gene>
    <name evidence="1" type="ORF">MUS_4029</name>
</gene>
<protein>
    <recommendedName>
        <fullName evidence="3">Rrf2 family transcriptional regulator</fullName>
    </recommendedName>
</protein>
<reference evidence="1 2" key="1">
    <citation type="journal article" date="2012" name="J. Biotechnol.">
        <title>Genome sequence of the plant growth promoting strain Bacillus amyloliquefaciens subsp. plantarum B9601-Y2 and expression of mersacidin and other secondary metabolites.</title>
        <authorList>
            <person name="He P."/>
            <person name="Hao K."/>
            <person name="Blom J."/>
            <person name="Ruckert C."/>
            <person name="Vater J."/>
            <person name="Mao Z."/>
            <person name="Wu Y."/>
            <person name="Hou M."/>
            <person name="He P."/>
            <person name="He Y."/>
            <person name="Borriss R."/>
        </authorList>
    </citation>
    <scope>NUCLEOTIDE SEQUENCE [LARGE SCALE GENOMIC DNA]</scope>
    <source>
        <strain evidence="1">Y2</strain>
    </source>
</reference>
<organism evidence="1 2">
    <name type="scientific">Bacillus amyloliquefaciens (strain Y2)</name>
    <name type="common">Bacillus amyloliquefaciens subsp. plantarum (strain B9601-Y2)</name>
    <dbReference type="NCBI Taxonomy" id="1155777"/>
    <lineage>
        <taxon>Bacteria</taxon>
        <taxon>Bacillati</taxon>
        <taxon>Bacillota</taxon>
        <taxon>Bacilli</taxon>
        <taxon>Bacillales</taxon>
        <taxon>Bacillaceae</taxon>
        <taxon>Bacillus</taxon>
        <taxon>Bacillus amyloliquefaciens group</taxon>
    </lineage>
</organism>
<dbReference type="Pfam" id="PF02082">
    <property type="entry name" value="Rrf2"/>
    <property type="match status" value="1"/>
</dbReference>
<dbReference type="PANTHER" id="PTHR33221:SF15">
    <property type="entry name" value="HTH-TYPE TRANSCRIPTIONAL REGULATOR YWGB-RELATED"/>
    <property type="match status" value="1"/>
</dbReference>
<dbReference type="Proteomes" id="UP000002878">
    <property type="component" value="Chromosome"/>
</dbReference>
<dbReference type="InterPro" id="IPR000944">
    <property type="entry name" value="Tscrpt_reg_Rrf2"/>
</dbReference>
<dbReference type="PANTHER" id="PTHR33221">
    <property type="entry name" value="WINGED HELIX-TURN-HELIX TRANSCRIPTIONAL REGULATOR, RRF2 FAMILY"/>
    <property type="match status" value="1"/>
</dbReference>
<dbReference type="HOGENOM" id="CLU_107144_4_2_9"/>
<evidence type="ECO:0000313" key="2">
    <source>
        <dbReference type="Proteomes" id="UP000002878"/>
    </source>
</evidence>
<dbReference type="SUPFAM" id="SSF46785">
    <property type="entry name" value="Winged helix' DNA-binding domain"/>
    <property type="match status" value="1"/>
</dbReference>
<dbReference type="GO" id="GO:0005829">
    <property type="term" value="C:cytosol"/>
    <property type="evidence" value="ECO:0007669"/>
    <property type="project" value="TreeGrafter"/>
</dbReference>
<proteinExistence type="predicted"/>
<evidence type="ECO:0000313" key="1">
    <source>
        <dbReference type="EMBL" id="AFJ63879.1"/>
    </source>
</evidence>
<dbReference type="FunFam" id="1.10.10.10:FF:000138">
    <property type="entry name" value="Rrf2 family transcriptional regulator"/>
    <property type="match status" value="1"/>
</dbReference>
<name>I2CB55_BACAY</name>
<dbReference type="GO" id="GO:0003700">
    <property type="term" value="F:DNA-binding transcription factor activity"/>
    <property type="evidence" value="ECO:0007669"/>
    <property type="project" value="TreeGrafter"/>
</dbReference>
<evidence type="ECO:0008006" key="3">
    <source>
        <dbReference type="Google" id="ProtNLM"/>
    </source>
</evidence>
<dbReference type="InterPro" id="IPR036390">
    <property type="entry name" value="WH_DNA-bd_sf"/>
</dbReference>